<reference evidence="1 2" key="1">
    <citation type="submission" date="2015-07" db="EMBL/GenBank/DDBJ databases">
        <title>The genome of Melipona quadrifasciata.</title>
        <authorList>
            <person name="Pan H."/>
            <person name="Kapheim K."/>
        </authorList>
    </citation>
    <scope>NUCLEOTIDE SEQUENCE [LARGE SCALE GENOMIC DNA]</scope>
    <source>
        <strain evidence="1">0111107301</strain>
        <tissue evidence="1">Whole body</tissue>
    </source>
</reference>
<gene>
    <name evidence="1" type="ORF">WN51_05240</name>
</gene>
<keyword evidence="2" id="KW-1185">Reference proteome</keyword>
<evidence type="ECO:0000313" key="1">
    <source>
        <dbReference type="EMBL" id="KOX70693.1"/>
    </source>
</evidence>
<protein>
    <submittedName>
        <fullName evidence="1">Uncharacterized protein</fullName>
    </submittedName>
</protein>
<name>A0A0M8ZVY1_9HYME</name>
<dbReference type="EMBL" id="KQ435852">
    <property type="protein sequence ID" value="KOX70693.1"/>
    <property type="molecule type" value="Genomic_DNA"/>
</dbReference>
<proteinExistence type="predicted"/>
<dbReference type="AlphaFoldDB" id="A0A0M8ZVY1"/>
<evidence type="ECO:0000313" key="2">
    <source>
        <dbReference type="Proteomes" id="UP000053105"/>
    </source>
</evidence>
<organism evidence="1 2">
    <name type="scientific">Melipona quadrifasciata</name>
    <dbReference type="NCBI Taxonomy" id="166423"/>
    <lineage>
        <taxon>Eukaryota</taxon>
        <taxon>Metazoa</taxon>
        <taxon>Ecdysozoa</taxon>
        <taxon>Arthropoda</taxon>
        <taxon>Hexapoda</taxon>
        <taxon>Insecta</taxon>
        <taxon>Pterygota</taxon>
        <taxon>Neoptera</taxon>
        <taxon>Endopterygota</taxon>
        <taxon>Hymenoptera</taxon>
        <taxon>Apocrita</taxon>
        <taxon>Aculeata</taxon>
        <taxon>Apoidea</taxon>
        <taxon>Anthophila</taxon>
        <taxon>Apidae</taxon>
        <taxon>Melipona</taxon>
    </lineage>
</organism>
<sequence length="169" mass="18661">MTIAVAWNVRWPGITSLVYIGSYIRRPAASRPWPPNMQHVNYNMLDCTHSAASLSNRNTVNVSDLLGIALLASSYISRIVAPYLRRGSPLGERQPGSVSRLLRESVGPIMAAGLGNRGTRVREVVSFVRKKFLHTASLVMVNRTILSSAIFSSCLTLPRKKIMQTHPCD</sequence>
<dbReference type="Proteomes" id="UP000053105">
    <property type="component" value="Unassembled WGS sequence"/>
</dbReference>
<accession>A0A0M8ZVY1</accession>